<feature type="transmembrane region" description="Helical" evidence="9">
    <location>
        <begin position="235"/>
        <end position="254"/>
    </location>
</feature>
<keyword evidence="3" id="KW-1003">Cell membrane</keyword>
<feature type="transmembrane region" description="Helical" evidence="9">
    <location>
        <begin position="208"/>
        <end position="228"/>
    </location>
</feature>
<dbReference type="Pfam" id="PF02653">
    <property type="entry name" value="BPD_transp_2"/>
    <property type="match status" value="1"/>
</dbReference>
<dbReference type="AlphaFoldDB" id="A0A542YF01"/>
<keyword evidence="5" id="KW-0029">Amino-acid transport</keyword>
<feature type="transmembrane region" description="Helical" evidence="9">
    <location>
        <begin position="84"/>
        <end position="103"/>
    </location>
</feature>
<feature type="transmembrane region" description="Helical" evidence="9">
    <location>
        <begin position="135"/>
        <end position="156"/>
    </location>
</feature>
<dbReference type="PANTHER" id="PTHR11795">
    <property type="entry name" value="BRANCHED-CHAIN AMINO ACID TRANSPORT SYSTEM PERMEASE PROTEIN LIVH"/>
    <property type="match status" value="1"/>
</dbReference>
<feature type="transmembrane region" description="Helical" evidence="9">
    <location>
        <begin position="7"/>
        <end position="30"/>
    </location>
</feature>
<dbReference type="EMBL" id="VFOM01000002">
    <property type="protein sequence ID" value="TQL46652.1"/>
    <property type="molecule type" value="Genomic_DNA"/>
</dbReference>
<proteinExistence type="inferred from homology"/>
<evidence type="ECO:0000313" key="11">
    <source>
        <dbReference type="Proteomes" id="UP000317998"/>
    </source>
</evidence>
<dbReference type="CDD" id="cd06582">
    <property type="entry name" value="TM_PBP1_LivH_like"/>
    <property type="match status" value="1"/>
</dbReference>
<evidence type="ECO:0000256" key="7">
    <source>
        <dbReference type="ARBA" id="ARBA00023136"/>
    </source>
</evidence>
<dbReference type="RefSeq" id="WP_141881304.1">
    <property type="nucleotide sequence ID" value="NZ_VFOM01000002.1"/>
</dbReference>
<keyword evidence="4 9" id="KW-0812">Transmembrane</keyword>
<comment type="caution">
    <text evidence="10">The sequence shown here is derived from an EMBL/GenBank/DDBJ whole genome shotgun (WGS) entry which is preliminary data.</text>
</comment>
<protein>
    <submittedName>
        <fullName evidence="10">Amino acid/amide ABC transporter membrane protein 1 (HAAT family)</fullName>
    </submittedName>
</protein>
<evidence type="ECO:0000256" key="2">
    <source>
        <dbReference type="ARBA" id="ARBA00022448"/>
    </source>
</evidence>
<dbReference type="PANTHER" id="PTHR11795:SF445">
    <property type="entry name" value="AMINO ACID ABC TRANSPORTER PERMEASE PROTEIN"/>
    <property type="match status" value="1"/>
</dbReference>
<comment type="similarity">
    <text evidence="8">Belongs to the binding-protein-dependent transport system permease family. LivHM subfamily.</text>
</comment>
<keyword evidence="11" id="KW-1185">Reference proteome</keyword>
<dbReference type="GO" id="GO:0006865">
    <property type="term" value="P:amino acid transport"/>
    <property type="evidence" value="ECO:0007669"/>
    <property type="project" value="UniProtKB-KW"/>
</dbReference>
<dbReference type="GO" id="GO:0022857">
    <property type="term" value="F:transmembrane transporter activity"/>
    <property type="evidence" value="ECO:0007669"/>
    <property type="project" value="InterPro"/>
</dbReference>
<evidence type="ECO:0000256" key="5">
    <source>
        <dbReference type="ARBA" id="ARBA00022970"/>
    </source>
</evidence>
<feature type="transmembrane region" description="Helical" evidence="9">
    <location>
        <begin position="260"/>
        <end position="278"/>
    </location>
</feature>
<dbReference type="OrthoDB" id="9807115at2"/>
<feature type="transmembrane region" description="Helical" evidence="9">
    <location>
        <begin position="42"/>
        <end position="72"/>
    </location>
</feature>
<evidence type="ECO:0000256" key="4">
    <source>
        <dbReference type="ARBA" id="ARBA00022692"/>
    </source>
</evidence>
<dbReference type="InterPro" id="IPR052157">
    <property type="entry name" value="BCAA_transport_permease"/>
</dbReference>
<evidence type="ECO:0000256" key="6">
    <source>
        <dbReference type="ARBA" id="ARBA00022989"/>
    </source>
</evidence>
<evidence type="ECO:0000313" key="10">
    <source>
        <dbReference type="EMBL" id="TQL46652.1"/>
    </source>
</evidence>
<sequence>MESIVSLTLSVFTLFGFYALLAVGMGLIFGQLGVVNVAHGELVMVGAFVMFALADVPFLLRLVLAVLIGLVLGVIIERLVLSTLYERGFLATLLAMWGVSIVLREGANAIFGSTPASVQAPIQQNIEILGVSYPVYRLVIAVAALLIVAAVLLVTYRTKLGLVVRATVDNRAMASVLGIPPRLIITGTFAVGATLAVLAGALQSPLLGVTPTVGAAFLAPAFFAVLLGRAGSLPGAVFGAFIVALLSTVLRTYLNETLAQVVLFSLLIVLVAVRPNGIDWRKVQWKPRTQSAQVAA</sequence>
<evidence type="ECO:0000256" key="1">
    <source>
        <dbReference type="ARBA" id="ARBA00004651"/>
    </source>
</evidence>
<organism evidence="10 11">
    <name type="scientific">Homoserinimonas aerilata</name>
    <dbReference type="NCBI Taxonomy" id="1162970"/>
    <lineage>
        <taxon>Bacteria</taxon>
        <taxon>Bacillati</taxon>
        <taxon>Actinomycetota</taxon>
        <taxon>Actinomycetes</taxon>
        <taxon>Micrococcales</taxon>
        <taxon>Microbacteriaceae</taxon>
        <taxon>Homoserinimonas</taxon>
    </lineage>
</organism>
<keyword evidence="6 9" id="KW-1133">Transmembrane helix</keyword>
<evidence type="ECO:0000256" key="8">
    <source>
        <dbReference type="ARBA" id="ARBA00037998"/>
    </source>
</evidence>
<keyword evidence="2" id="KW-0813">Transport</keyword>
<gene>
    <name evidence="10" type="ORF">FB562_2176</name>
</gene>
<reference evidence="10 11" key="1">
    <citation type="submission" date="2019-06" db="EMBL/GenBank/DDBJ databases">
        <title>Sequencing the genomes of 1000 actinobacteria strains.</title>
        <authorList>
            <person name="Klenk H.-P."/>
        </authorList>
    </citation>
    <scope>NUCLEOTIDE SEQUENCE [LARGE SCALE GENOMIC DNA]</scope>
    <source>
        <strain evidence="10 11">DSM 26477</strain>
    </source>
</reference>
<feature type="transmembrane region" description="Helical" evidence="9">
    <location>
        <begin position="183"/>
        <end position="202"/>
    </location>
</feature>
<name>A0A542YF01_9MICO</name>
<evidence type="ECO:0000256" key="3">
    <source>
        <dbReference type="ARBA" id="ARBA00022475"/>
    </source>
</evidence>
<dbReference type="InterPro" id="IPR001851">
    <property type="entry name" value="ABC_transp_permease"/>
</dbReference>
<comment type="subcellular location">
    <subcellularLocation>
        <location evidence="1">Cell membrane</location>
        <topology evidence="1">Multi-pass membrane protein</topology>
    </subcellularLocation>
</comment>
<accession>A0A542YF01</accession>
<dbReference type="Proteomes" id="UP000317998">
    <property type="component" value="Unassembled WGS sequence"/>
</dbReference>
<dbReference type="GO" id="GO:0005886">
    <property type="term" value="C:plasma membrane"/>
    <property type="evidence" value="ECO:0007669"/>
    <property type="project" value="UniProtKB-SubCell"/>
</dbReference>
<keyword evidence="7 9" id="KW-0472">Membrane</keyword>
<evidence type="ECO:0000256" key="9">
    <source>
        <dbReference type="SAM" id="Phobius"/>
    </source>
</evidence>